<feature type="non-terminal residue" evidence="1">
    <location>
        <position position="1"/>
    </location>
</feature>
<dbReference type="EMBL" id="HACA01026599">
    <property type="protein sequence ID" value="CDW43960.1"/>
    <property type="molecule type" value="Transcribed_RNA"/>
</dbReference>
<dbReference type="AlphaFoldDB" id="A0A0K2V0X3"/>
<proteinExistence type="predicted"/>
<organism evidence="1">
    <name type="scientific">Lepeophtheirus salmonis</name>
    <name type="common">Salmon louse</name>
    <name type="synonym">Caligus salmonis</name>
    <dbReference type="NCBI Taxonomy" id="72036"/>
    <lineage>
        <taxon>Eukaryota</taxon>
        <taxon>Metazoa</taxon>
        <taxon>Ecdysozoa</taxon>
        <taxon>Arthropoda</taxon>
        <taxon>Crustacea</taxon>
        <taxon>Multicrustacea</taxon>
        <taxon>Hexanauplia</taxon>
        <taxon>Copepoda</taxon>
        <taxon>Siphonostomatoida</taxon>
        <taxon>Caligidae</taxon>
        <taxon>Lepeophtheirus</taxon>
    </lineage>
</organism>
<protein>
    <submittedName>
        <fullName evidence="1">Uncharacterized protein</fullName>
    </submittedName>
</protein>
<sequence length="73" mass="8630">VNLKRQGKKYKKQAFFNICEKISHRSKQRENTIFIQIKAQYLGFDLIPIPMLHDEPLGNYSKKNTNNHVVLPF</sequence>
<name>A0A0K2V0X3_LEPSM</name>
<accession>A0A0K2V0X3</accession>
<reference evidence="1" key="1">
    <citation type="submission" date="2014-05" db="EMBL/GenBank/DDBJ databases">
        <authorList>
            <person name="Chronopoulou M."/>
        </authorList>
    </citation>
    <scope>NUCLEOTIDE SEQUENCE</scope>
    <source>
        <tissue evidence="1">Whole organism</tissue>
    </source>
</reference>
<evidence type="ECO:0000313" key="1">
    <source>
        <dbReference type="EMBL" id="CDW43960.1"/>
    </source>
</evidence>